<reference evidence="1 2" key="1">
    <citation type="journal article" date="2018" name="ISME J.">
        <title>Endosymbiont genomes yield clues of tubeworm success.</title>
        <authorList>
            <person name="Li Y."/>
            <person name="Liles M.R."/>
            <person name="Halanych K.M."/>
        </authorList>
    </citation>
    <scope>NUCLEOTIDE SEQUENCE [LARGE SCALE GENOMIC DNA]</scope>
    <source>
        <strain evidence="1">A1462</strain>
    </source>
</reference>
<dbReference type="Proteomes" id="UP000254771">
    <property type="component" value="Unassembled WGS sequence"/>
</dbReference>
<evidence type="ECO:0000313" key="1">
    <source>
        <dbReference type="EMBL" id="RDH87499.1"/>
    </source>
</evidence>
<name>A0A370DQY5_9GAMM</name>
<keyword evidence="2" id="KW-1185">Reference proteome</keyword>
<comment type="caution">
    <text evidence="1">The sequence shown here is derived from an EMBL/GenBank/DDBJ whole genome shotgun (WGS) entry which is preliminary data.</text>
</comment>
<sequence>MEKKIFFWVLSLTLVALALALVLPGGRAPDPNPKLPWDIKVDGTGVSEVFGLKLGSSTLQEARDILQDSGKVSLFVTKAGKPELEAYFERIFLSGLRADFVLVLEGDEEILQQIYDRGRRISRTTEITRKVEIATEDQFLVATFPIKLINYIPQANLEAELLSSRFGEPLQKIPEAETGVVHWVYPEMGLSIGLNPDGKEVFQYAPPKEIDKLIQRLNESAKDERIVN</sequence>
<proteinExistence type="predicted"/>
<dbReference type="AlphaFoldDB" id="A0A370DQY5"/>
<dbReference type="EMBL" id="QFXE01000005">
    <property type="protein sequence ID" value="RDH87499.1"/>
    <property type="molecule type" value="Genomic_DNA"/>
</dbReference>
<evidence type="ECO:0000313" key="2">
    <source>
        <dbReference type="Proteomes" id="UP000254771"/>
    </source>
</evidence>
<gene>
    <name evidence="1" type="ORF">DIZ78_02690</name>
</gene>
<organism evidence="1 2">
    <name type="scientific">endosymbiont of Escarpia spicata</name>
    <dbReference type="NCBI Taxonomy" id="2200908"/>
    <lineage>
        <taxon>Bacteria</taxon>
        <taxon>Pseudomonadati</taxon>
        <taxon>Pseudomonadota</taxon>
        <taxon>Gammaproteobacteria</taxon>
        <taxon>sulfur-oxidizing symbionts</taxon>
    </lineage>
</organism>
<accession>A0A370DQY5</accession>
<protein>
    <submittedName>
        <fullName evidence="1">Uncharacterized protein</fullName>
    </submittedName>
</protein>